<organism evidence="3 4">
    <name type="scientific">Otolemur garnettii</name>
    <name type="common">Small-eared galago</name>
    <name type="synonym">Garnett's greater bushbaby</name>
    <dbReference type="NCBI Taxonomy" id="30611"/>
    <lineage>
        <taxon>Eukaryota</taxon>
        <taxon>Metazoa</taxon>
        <taxon>Chordata</taxon>
        <taxon>Craniata</taxon>
        <taxon>Vertebrata</taxon>
        <taxon>Euteleostomi</taxon>
        <taxon>Mammalia</taxon>
        <taxon>Eutheria</taxon>
        <taxon>Euarchontoglires</taxon>
        <taxon>Primates</taxon>
        <taxon>Strepsirrhini</taxon>
        <taxon>Lorisiformes</taxon>
        <taxon>Galagidae</taxon>
        <taxon>Otolemur</taxon>
    </lineage>
</organism>
<reference evidence="3" key="3">
    <citation type="submission" date="2025-09" db="UniProtKB">
        <authorList>
            <consortium name="Ensembl"/>
        </authorList>
    </citation>
    <scope>IDENTIFICATION</scope>
</reference>
<name>H0XFA7_OTOGA</name>
<dbReference type="PANTHER" id="PTHR11736">
    <property type="entry name" value="MELANOMA-ASSOCIATED ANTIGEN MAGE ANTIGEN"/>
    <property type="match status" value="1"/>
</dbReference>
<dbReference type="GO" id="GO:0000122">
    <property type="term" value="P:negative regulation of transcription by RNA polymerase II"/>
    <property type="evidence" value="ECO:0007669"/>
    <property type="project" value="TreeGrafter"/>
</dbReference>
<evidence type="ECO:0000313" key="4">
    <source>
        <dbReference type="Proteomes" id="UP000005225"/>
    </source>
</evidence>
<evidence type="ECO:0000313" key="3">
    <source>
        <dbReference type="Ensembl" id="ENSOGAP00000014685.2"/>
    </source>
</evidence>
<dbReference type="eggNOG" id="KOG4562">
    <property type="taxonomic scope" value="Eukaryota"/>
</dbReference>
<dbReference type="Ensembl" id="ENSOGAT00000016412.2">
    <property type="protein sequence ID" value="ENSOGAP00000014685.2"/>
    <property type="gene ID" value="ENSOGAG00000016411.2"/>
</dbReference>
<dbReference type="EMBL" id="AAQR03167782">
    <property type="status" value="NOT_ANNOTATED_CDS"/>
    <property type="molecule type" value="Genomic_DNA"/>
</dbReference>
<dbReference type="Pfam" id="PF01454">
    <property type="entry name" value="MAGE"/>
    <property type="match status" value="2"/>
</dbReference>
<dbReference type="Gene3D" id="1.10.10.1200">
    <property type="entry name" value="MAGE homology domain, winged helix WH1 motif"/>
    <property type="match status" value="1"/>
</dbReference>
<dbReference type="Proteomes" id="UP000005225">
    <property type="component" value="Unassembled WGS sequence"/>
</dbReference>
<dbReference type="PROSITE" id="PS50838">
    <property type="entry name" value="MAGE"/>
    <property type="match status" value="1"/>
</dbReference>
<proteinExistence type="predicted"/>
<dbReference type="FunFam" id="1.10.10.1210:FF:000001">
    <property type="entry name" value="melanoma-associated antigen D1"/>
    <property type="match status" value="1"/>
</dbReference>
<keyword evidence="4" id="KW-1185">Reference proteome</keyword>
<feature type="domain" description="MAGE" evidence="2">
    <location>
        <begin position="126"/>
        <end position="325"/>
    </location>
</feature>
<dbReference type="InterPro" id="IPR041898">
    <property type="entry name" value="MAGE_WH1"/>
</dbReference>
<dbReference type="SMART" id="SM01392">
    <property type="entry name" value="MAGE_N"/>
    <property type="match status" value="1"/>
</dbReference>
<accession>H0XFA7</accession>
<feature type="compositionally biased region" description="Low complexity" evidence="1">
    <location>
        <begin position="26"/>
        <end position="52"/>
    </location>
</feature>
<protein>
    <recommendedName>
        <fullName evidence="2">MAGE domain-containing protein</fullName>
    </recommendedName>
</protein>
<dbReference type="InterPro" id="IPR002190">
    <property type="entry name" value="MHD_dom"/>
</dbReference>
<dbReference type="InterPro" id="IPR041899">
    <property type="entry name" value="MAGE_WH2"/>
</dbReference>
<reference evidence="4" key="1">
    <citation type="submission" date="2011-03" db="EMBL/GenBank/DDBJ databases">
        <title>Version 3 of the genome sequence of Otolemur garnettii (Bushbaby).</title>
        <authorList>
            <consortium name="The Broad Institute Genome Sequencing Platform"/>
            <person name="Di Palma F."/>
            <person name="Johnson J."/>
            <person name="Lander E.S."/>
            <person name="Lindblad-Toh K."/>
            <person name="Jaffe D.B."/>
            <person name="Gnerre S."/>
            <person name="MacCallum I."/>
            <person name="Przybylski D."/>
            <person name="Ribeiro F.J."/>
            <person name="Burton J.N."/>
            <person name="Walker B.J."/>
            <person name="Sharpe T."/>
            <person name="Hall G."/>
        </authorList>
    </citation>
    <scope>NUCLEOTIDE SEQUENCE [LARGE SCALE GENOMIC DNA]</scope>
</reference>
<dbReference type="Pfam" id="PF12440">
    <property type="entry name" value="MAGE_N"/>
    <property type="match status" value="1"/>
</dbReference>
<dbReference type="PANTHER" id="PTHR11736:SF153">
    <property type="entry name" value="MELANOMA-ASSOCIATED ANTIGEN 10"/>
    <property type="match status" value="1"/>
</dbReference>
<dbReference type="GeneTree" id="ENSGT00940000154972"/>
<dbReference type="InterPro" id="IPR021072">
    <property type="entry name" value="MAGE_N"/>
</dbReference>
<dbReference type="HOGENOM" id="CLU_039582_1_1_1"/>
<evidence type="ECO:0000259" key="2">
    <source>
        <dbReference type="PROSITE" id="PS50838"/>
    </source>
</evidence>
<feature type="region of interest" description="Disordered" evidence="1">
    <location>
        <begin position="94"/>
        <end position="116"/>
    </location>
</feature>
<dbReference type="InterPro" id="IPR037445">
    <property type="entry name" value="MAGE"/>
</dbReference>
<dbReference type="InParanoid" id="H0XFA7"/>
<dbReference type="SMART" id="SM01373">
    <property type="entry name" value="MAGE"/>
    <property type="match status" value="1"/>
</dbReference>
<dbReference type="Gene3D" id="1.10.10.1210">
    <property type="entry name" value="MAGE homology domain, winged helix WH2 motif"/>
    <property type="match status" value="1"/>
</dbReference>
<sequence>NYPKVPRHSVEEGLQAQGEAQGPVGAQGARAREGAAAAPSSSTLSSCPSSSSSFSSYSLILDTTREVFAAGMLSPIKGPQRSFSFSTCMKATASLKSDQGSSRREEASPSTSEDRPVAKTLIREGINDKVADLVRFLLLKYRTKELITKEEMLNDVIKDYRDHFSEIFKEASECMNLVFGIDVKEVDPDGHSYDLVIALGLTYDGMLDDYQSLPKTGLLINVLGVIFLEGNCAAEEVIWEVLGVMGVQAGQEHSIYGEPRKLITHDWVQEGYLVYRQVPFSDPVRYEFLWGPRVCAETSKMKILEFVAKVNDTVPSAFPVWYEEALRDEEARRQAKVEVRPSWGAWPRALCRATTKRPCPK</sequence>
<dbReference type="AlphaFoldDB" id="H0XFA7"/>
<dbReference type="FunFam" id="1.10.10.1200:FF:000007">
    <property type="entry name" value="Melanoma-associated antigen C2"/>
    <property type="match status" value="1"/>
</dbReference>
<dbReference type="GO" id="GO:0005634">
    <property type="term" value="C:nucleus"/>
    <property type="evidence" value="ECO:0007669"/>
    <property type="project" value="TreeGrafter"/>
</dbReference>
<dbReference type="OMA" id="CIPETEI"/>
<evidence type="ECO:0000256" key="1">
    <source>
        <dbReference type="SAM" id="MobiDB-lite"/>
    </source>
</evidence>
<feature type="region of interest" description="Disordered" evidence="1">
    <location>
        <begin position="1"/>
        <end position="52"/>
    </location>
</feature>
<dbReference type="STRING" id="30611.ENSOGAP00000014685"/>
<reference evidence="3" key="2">
    <citation type="submission" date="2025-08" db="UniProtKB">
        <authorList>
            <consortium name="Ensembl"/>
        </authorList>
    </citation>
    <scope>IDENTIFICATION</scope>
</reference>
<feature type="compositionally biased region" description="Basic and acidic residues" evidence="1">
    <location>
        <begin position="101"/>
        <end position="116"/>
    </location>
</feature>